<evidence type="ECO:0000313" key="5">
    <source>
        <dbReference type="Proteomes" id="UP000014500"/>
    </source>
</evidence>
<feature type="compositionally biased region" description="Basic and acidic residues" evidence="2">
    <location>
        <begin position="196"/>
        <end position="214"/>
    </location>
</feature>
<keyword evidence="1" id="KW-0193">Cuticle</keyword>
<feature type="region of interest" description="Disordered" evidence="2">
    <location>
        <begin position="131"/>
        <end position="165"/>
    </location>
</feature>
<protein>
    <recommendedName>
        <fullName evidence="6">Cuticle protein 6</fullName>
    </recommendedName>
</protein>
<dbReference type="PANTHER" id="PTHR10380">
    <property type="entry name" value="CUTICLE PROTEIN"/>
    <property type="match status" value="1"/>
</dbReference>
<dbReference type="PANTHER" id="PTHR10380:SF234">
    <property type="entry name" value="CUTICULAR PROTEIN 97EA, ISOFORM A"/>
    <property type="match status" value="1"/>
</dbReference>
<feature type="compositionally biased region" description="Pro residues" evidence="2">
    <location>
        <begin position="140"/>
        <end position="149"/>
    </location>
</feature>
<feature type="region of interest" description="Disordered" evidence="2">
    <location>
        <begin position="186"/>
        <end position="214"/>
    </location>
</feature>
<sequence>MKRCLILILILGYSSEQIIPDEYEDDLVESQKNFNRPIYDYEDDYVGQNQKKYKKPTHTAPLRQQAPLPAIVKQINDMNEDGSYTFGYQSEDGSYRVETRNTDGYTRGKYGYIDAGGELKEVEYTAGSTGYVPSGEHIQVPPPAPPPRPEVAKPEVSQGKPRLSPQKKVIQDYNIDYEDDLVNIQSEVSGNSNKNYDVDNRRNNEKKFSQREIDSNNAANAGSILELSIEYPNAGRVPTVDRIFNEGRNQNERRRPNVRNSDGRRDSYLRTPNGRRDSNLRTPNGKRHPNVRISDGRIDLNERRNQNAERRLKNQFVGTSKNGFNF</sequence>
<dbReference type="PROSITE" id="PS51155">
    <property type="entry name" value="CHIT_BIND_RR_2"/>
    <property type="match status" value="1"/>
</dbReference>
<feature type="compositionally biased region" description="Basic and acidic residues" evidence="2">
    <location>
        <begin position="244"/>
        <end position="279"/>
    </location>
</feature>
<proteinExistence type="predicted"/>
<keyword evidence="3" id="KW-0732">Signal</keyword>
<feature type="chain" id="PRO_5004590609" description="Cuticle protein 6" evidence="3">
    <location>
        <begin position="17"/>
        <end position="326"/>
    </location>
</feature>
<evidence type="ECO:0000256" key="2">
    <source>
        <dbReference type="SAM" id="MobiDB-lite"/>
    </source>
</evidence>
<feature type="signal peptide" evidence="3">
    <location>
        <begin position="1"/>
        <end position="16"/>
    </location>
</feature>
<dbReference type="GO" id="GO:0062129">
    <property type="term" value="C:chitin-based extracellular matrix"/>
    <property type="evidence" value="ECO:0007669"/>
    <property type="project" value="TreeGrafter"/>
</dbReference>
<dbReference type="HOGENOM" id="CLU_853431_0_0_1"/>
<dbReference type="InterPro" id="IPR050468">
    <property type="entry name" value="Cuticle_Struct_Prot"/>
</dbReference>
<evidence type="ECO:0008006" key="6">
    <source>
        <dbReference type="Google" id="ProtNLM"/>
    </source>
</evidence>
<dbReference type="EnsemblMetazoa" id="SMAR014211-RA">
    <property type="protein sequence ID" value="SMAR014211-PA"/>
    <property type="gene ID" value="SMAR014211"/>
</dbReference>
<dbReference type="Pfam" id="PF00379">
    <property type="entry name" value="Chitin_bind_4"/>
    <property type="match status" value="1"/>
</dbReference>
<reference evidence="4" key="2">
    <citation type="submission" date="2015-02" db="UniProtKB">
        <authorList>
            <consortium name="EnsemblMetazoa"/>
        </authorList>
    </citation>
    <scope>IDENTIFICATION</scope>
</reference>
<dbReference type="GO" id="GO:0008010">
    <property type="term" value="F:structural constituent of chitin-based larval cuticle"/>
    <property type="evidence" value="ECO:0007669"/>
    <property type="project" value="TreeGrafter"/>
</dbReference>
<dbReference type="STRING" id="126957.T1JK31"/>
<evidence type="ECO:0000313" key="4">
    <source>
        <dbReference type="EnsemblMetazoa" id="SMAR014211-PA"/>
    </source>
</evidence>
<evidence type="ECO:0000256" key="3">
    <source>
        <dbReference type="SAM" id="SignalP"/>
    </source>
</evidence>
<reference evidence="5" key="1">
    <citation type="submission" date="2011-05" db="EMBL/GenBank/DDBJ databases">
        <authorList>
            <person name="Richards S.R."/>
            <person name="Qu J."/>
            <person name="Jiang H."/>
            <person name="Jhangiani S.N."/>
            <person name="Agravi P."/>
            <person name="Goodspeed R."/>
            <person name="Gross S."/>
            <person name="Mandapat C."/>
            <person name="Jackson L."/>
            <person name="Mathew T."/>
            <person name="Pu L."/>
            <person name="Thornton R."/>
            <person name="Saada N."/>
            <person name="Wilczek-Boney K.B."/>
            <person name="Lee S."/>
            <person name="Kovar C."/>
            <person name="Wu Y."/>
            <person name="Scherer S.E."/>
            <person name="Worley K.C."/>
            <person name="Muzny D.M."/>
            <person name="Gibbs R."/>
        </authorList>
    </citation>
    <scope>NUCLEOTIDE SEQUENCE</scope>
    <source>
        <strain evidence="5">Brora</strain>
    </source>
</reference>
<feature type="compositionally biased region" description="Polar residues" evidence="2">
    <location>
        <begin position="186"/>
        <end position="195"/>
    </location>
</feature>
<keyword evidence="5" id="KW-1185">Reference proteome</keyword>
<dbReference type="EMBL" id="JH431264">
    <property type="status" value="NOT_ANNOTATED_CDS"/>
    <property type="molecule type" value="Genomic_DNA"/>
</dbReference>
<dbReference type="AlphaFoldDB" id="T1JK31"/>
<feature type="region of interest" description="Disordered" evidence="2">
    <location>
        <begin position="244"/>
        <end position="292"/>
    </location>
</feature>
<name>T1JK31_STRMM</name>
<organism evidence="4 5">
    <name type="scientific">Strigamia maritima</name>
    <name type="common">European centipede</name>
    <name type="synonym">Geophilus maritimus</name>
    <dbReference type="NCBI Taxonomy" id="126957"/>
    <lineage>
        <taxon>Eukaryota</taxon>
        <taxon>Metazoa</taxon>
        <taxon>Ecdysozoa</taxon>
        <taxon>Arthropoda</taxon>
        <taxon>Myriapoda</taxon>
        <taxon>Chilopoda</taxon>
        <taxon>Pleurostigmophora</taxon>
        <taxon>Geophilomorpha</taxon>
        <taxon>Linotaeniidae</taxon>
        <taxon>Strigamia</taxon>
    </lineage>
</organism>
<dbReference type="Proteomes" id="UP000014500">
    <property type="component" value="Unassembled WGS sequence"/>
</dbReference>
<evidence type="ECO:0000256" key="1">
    <source>
        <dbReference type="PROSITE-ProRule" id="PRU00497"/>
    </source>
</evidence>
<dbReference type="InterPro" id="IPR000618">
    <property type="entry name" value="Insect_cuticle"/>
</dbReference>
<accession>T1JK31</accession>
<dbReference type="eggNOG" id="ENOG502RZS2">
    <property type="taxonomic scope" value="Eukaryota"/>
</dbReference>